<evidence type="ECO:0000313" key="2">
    <source>
        <dbReference type="EMBL" id="KAF6422614.1"/>
    </source>
</evidence>
<organism evidence="2 3">
    <name type="scientific">Rousettus aegyptiacus</name>
    <name type="common">Egyptian fruit bat</name>
    <name type="synonym">Pteropus aegyptiacus</name>
    <dbReference type="NCBI Taxonomy" id="9407"/>
    <lineage>
        <taxon>Eukaryota</taxon>
        <taxon>Metazoa</taxon>
        <taxon>Chordata</taxon>
        <taxon>Craniata</taxon>
        <taxon>Vertebrata</taxon>
        <taxon>Euteleostomi</taxon>
        <taxon>Mammalia</taxon>
        <taxon>Eutheria</taxon>
        <taxon>Laurasiatheria</taxon>
        <taxon>Chiroptera</taxon>
        <taxon>Yinpterochiroptera</taxon>
        <taxon>Pteropodoidea</taxon>
        <taxon>Pteropodidae</taxon>
        <taxon>Rousettinae</taxon>
        <taxon>Rousettus</taxon>
    </lineage>
</organism>
<feature type="compositionally biased region" description="Low complexity" evidence="1">
    <location>
        <begin position="178"/>
        <end position="187"/>
    </location>
</feature>
<protein>
    <submittedName>
        <fullName evidence="2">Uncharacterized protein</fullName>
    </submittedName>
</protein>
<accession>A0A7J8DHA4</accession>
<keyword evidence="3" id="KW-1185">Reference proteome</keyword>
<dbReference type="Proteomes" id="UP000593571">
    <property type="component" value="Unassembled WGS sequence"/>
</dbReference>
<reference evidence="2 3" key="1">
    <citation type="journal article" date="2020" name="Nature">
        <title>Six reference-quality genomes reveal evolution of bat adaptations.</title>
        <authorList>
            <person name="Jebb D."/>
            <person name="Huang Z."/>
            <person name="Pippel M."/>
            <person name="Hughes G.M."/>
            <person name="Lavrichenko K."/>
            <person name="Devanna P."/>
            <person name="Winkler S."/>
            <person name="Jermiin L.S."/>
            <person name="Skirmuntt E.C."/>
            <person name="Katzourakis A."/>
            <person name="Burkitt-Gray L."/>
            <person name="Ray D.A."/>
            <person name="Sullivan K.A.M."/>
            <person name="Roscito J.G."/>
            <person name="Kirilenko B.M."/>
            <person name="Davalos L.M."/>
            <person name="Corthals A.P."/>
            <person name="Power M.L."/>
            <person name="Jones G."/>
            <person name="Ransome R.D."/>
            <person name="Dechmann D.K.N."/>
            <person name="Locatelli A.G."/>
            <person name="Puechmaille S.J."/>
            <person name="Fedrigo O."/>
            <person name="Jarvis E.D."/>
            <person name="Hiller M."/>
            <person name="Vernes S.C."/>
            <person name="Myers E.W."/>
            <person name="Teeling E.C."/>
        </authorList>
    </citation>
    <scope>NUCLEOTIDE SEQUENCE [LARGE SCALE GENOMIC DNA]</scope>
    <source>
        <strain evidence="2">MRouAeg1</strain>
        <tissue evidence="2">Muscle</tissue>
    </source>
</reference>
<name>A0A7J8DHA4_ROUAE</name>
<dbReference type="AlphaFoldDB" id="A0A7J8DHA4"/>
<evidence type="ECO:0000256" key="1">
    <source>
        <dbReference type="SAM" id="MobiDB-lite"/>
    </source>
</evidence>
<gene>
    <name evidence="2" type="ORF">HJG63_008464</name>
</gene>
<dbReference type="EMBL" id="JACASE010000012">
    <property type="protein sequence ID" value="KAF6422614.1"/>
    <property type="molecule type" value="Genomic_DNA"/>
</dbReference>
<comment type="caution">
    <text evidence="2">The sequence shown here is derived from an EMBL/GenBank/DDBJ whole genome shotgun (WGS) entry which is preliminary data.</text>
</comment>
<evidence type="ECO:0000313" key="3">
    <source>
        <dbReference type="Proteomes" id="UP000593571"/>
    </source>
</evidence>
<sequence>MSSVLPRMVRDPLWTWGPRAAARPGPVTRAREPLAGRLLVTPAPRGRAVWQRWRWRRPRPKAGIQALSMLCCERCEASSPFGTRAPSAVPLGSGGQCCPVWRGTLLCAKRGARHLSLRSGLPGAGTPRGQGWRCTEPGPACGGGGEDRHRFSPARRRPAPLQLPSCSAPGAAPCLDHSPPSGRGRSAGARRWRVRKVTDLIPFSCLSCEPVWRRPDLCVSLSWL</sequence>
<proteinExistence type="predicted"/>
<feature type="region of interest" description="Disordered" evidence="1">
    <location>
        <begin position="169"/>
        <end position="189"/>
    </location>
</feature>